<dbReference type="Pfam" id="PF04149">
    <property type="entry name" value="DUF397"/>
    <property type="match status" value="1"/>
</dbReference>
<accession>A0A5S4GHU2</accession>
<evidence type="ECO:0000256" key="1">
    <source>
        <dbReference type="SAM" id="MobiDB-lite"/>
    </source>
</evidence>
<sequence>MSAGFAAAKWRKSSHSNSQQECVEVAPLATAIAIRDSKNPGGGHLTLNRDSFAGILNRARAGDLDL</sequence>
<dbReference type="InterPro" id="IPR007278">
    <property type="entry name" value="DUF397"/>
</dbReference>
<protein>
    <submittedName>
        <fullName evidence="3">DUF397 domain-containing protein</fullName>
    </submittedName>
</protein>
<name>A0A5S4GHU2_9ACTN</name>
<feature type="domain" description="DUF397" evidence="2">
    <location>
        <begin position="8"/>
        <end position="60"/>
    </location>
</feature>
<dbReference type="RefSeq" id="WP_138639739.1">
    <property type="nucleotide sequence ID" value="NZ_JBICUA010000005.1"/>
</dbReference>
<proteinExistence type="predicted"/>
<evidence type="ECO:0000313" key="4">
    <source>
        <dbReference type="Proteomes" id="UP000305238"/>
    </source>
</evidence>
<dbReference type="OrthoDB" id="3481959at2"/>
<gene>
    <name evidence="3" type="ORF">ETD96_29355</name>
</gene>
<reference evidence="3 4" key="1">
    <citation type="submission" date="2019-05" db="EMBL/GenBank/DDBJ databases">
        <title>Draft genome sequence of Actinomadura geliboluensis A8036.</title>
        <authorList>
            <person name="Saricaoglu S."/>
            <person name="Isik K."/>
        </authorList>
    </citation>
    <scope>NUCLEOTIDE SEQUENCE [LARGE SCALE GENOMIC DNA]</scope>
    <source>
        <strain evidence="3 4">A8036</strain>
    </source>
</reference>
<evidence type="ECO:0000313" key="3">
    <source>
        <dbReference type="EMBL" id="TMR32557.1"/>
    </source>
</evidence>
<dbReference type="AlphaFoldDB" id="A0A5S4GHU2"/>
<dbReference type="EMBL" id="VCKZ01000263">
    <property type="protein sequence ID" value="TMR32557.1"/>
    <property type="molecule type" value="Genomic_DNA"/>
</dbReference>
<evidence type="ECO:0000259" key="2">
    <source>
        <dbReference type="Pfam" id="PF04149"/>
    </source>
</evidence>
<feature type="region of interest" description="Disordered" evidence="1">
    <location>
        <begin position="1"/>
        <end position="20"/>
    </location>
</feature>
<keyword evidence="4" id="KW-1185">Reference proteome</keyword>
<dbReference type="Proteomes" id="UP000305238">
    <property type="component" value="Unassembled WGS sequence"/>
</dbReference>
<comment type="caution">
    <text evidence="3">The sequence shown here is derived from an EMBL/GenBank/DDBJ whole genome shotgun (WGS) entry which is preliminary data.</text>
</comment>
<organism evidence="3 4">
    <name type="scientific">Actinomadura geliboluensis</name>
    <dbReference type="NCBI Taxonomy" id="882440"/>
    <lineage>
        <taxon>Bacteria</taxon>
        <taxon>Bacillati</taxon>
        <taxon>Actinomycetota</taxon>
        <taxon>Actinomycetes</taxon>
        <taxon>Streptosporangiales</taxon>
        <taxon>Thermomonosporaceae</taxon>
        <taxon>Actinomadura</taxon>
    </lineage>
</organism>